<keyword evidence="2" id="KW-1185">Reference proteome</keyword>
<protein>
    <submittedName>
        <fullName evidence="1">Uncharacterized protein</fullName>
    </submittedName>
</protein>
<sequence length="98" mass="10463">MNDDGPLPEAGRRQADAQRLMATGLVGQATVEALRDTGMTIDGNPRVEFDLLVTVDDGDPYPVTHRQAVSPLVIGNFQPGASIPVRVDPADRTRVLIG</sequence>
<organism evidence="1 2">
    <name type="scientific">Conexibacter arvalis</name>
    <dbReference type="NCBI Taxonomy" id="912552"/>
    <lineage>
        <taxon>Bacteria</taxon>
        <taxon>Bacillati</taxon>
        <taxon>Actinomycetota</taxon>
        <taxon>Thermoleophilia</taxon>
        <taxon>Solirubrobacterales</taxon>
        <taxon>Conexibacteraceae</taxon>
        <taxon>Conexibacter</taxon>
    </lineage>
</organism>
<dbReference type="EMBL" id="JACHNU010000013">
    <property type="protein sequence ID" value="MBB4665217.1"/>
    <property type="molecule type" value="Genomic_DNA"/>
</dbReference>
<evidence type="ECO:0000313" key="2">
    <source>
        <dbReference type="Proteomes" id="UP000585272"/>
    </source>
</evidence>
<dbReference type="Proteomes" id="UP000585272">
    <property type="component" value="Unassembled WGS sequence"/>
</dbReference>
<proteinExistence type="predicted"/>
<name>A0A840IJF0_9ACTN</name>
<evidence type="ECO:0000313" key="1">
    <source>
        <dbReference type="EMBL" id="MBB4665217.1"/>
    </source>
</evidence>
<gene>
    <name evidence="1" type="ORF">BDZ31_004839</name>
</gene>
<accession>A0A840IJF0</accession>
<dbReference type="AlphaFoldDB" id="A0A840IJF0"/>
<dbReference type="RefSeq" id="WP_183345957.1">
    <property type="nucleotide sequence ID" value="NZ_JACHNU010000013.1"/>
</dbReference>
<comment type="caution">
    <text evidence="1">The sequence shown here is derived from an EMBL/GenBank/DDBJ whole genome shotgun (WGS) entry which is preliminary data.</text>
</comment>
<reference evidence="1 2" key="1">
    <citation type="submission" date="2020-08" db="EMBL/GenBank/DDBJ databases">
        <title>Genomic Encyclopedia of Archaeal and Bacterial Type Strains, Phase II (KMG-II): from individual species to whole genera.</title>
        <authorList>
            <person name="Goeker M."/>
        </authorList>
    </citation>
    <scope>NUCLEOTIDE SEQUENCE [LARGE SCALE GENOMIC DNA]</scope>
    <source>
        <strain evidence="1 2">DSM 23288</strain>
    </source>
</reference>